<dbReference type="InterPro" id="IPR036429">
    <property type="entry name" value="SpoA-like_sf"/>
</dbReference>
<dbReference type="RefSeq" id="WP_248951487.1">
    <property type="nucleotide sequence ID" value="NZ_JAKILB010000015.1"/>
</dbReference>
<dbReference type="PANTHER" id="PTHR30034">
    <property type="entry name" value="FLAGELLAR MOTOR SWITCH PROTEIN FLIM"/>
    <property type="match status" value="1"/>
</dbReference>
<keyword evidence="2" id="KW-0969">Cilium</keyword>
<dbReference type="SUPFAM" id="SSF101801">
    <property type="entry name" value="Surface presentation of antigens (SPOA)"/>
    <property type="match status" value="1"/>
</dbReference>
<keyword evidence="2" id="KW-0966">Cell projection</keyword>
<accession>A0A9X1ZDW4</accession>
<feature type="domain" description="Flagellar motor switch protein FliN-like C-terminal" evidence="1">
    <location>
        <begin position="215"/>
        <end position="282"/>
    </location>
</feature>
<dbReference type="Pfam" id="PF01052">
    <property type="entry name" value="FliMN_C"/>
    <property type="match status" value="1"/>
</dbReference>
<sequence length="293" mass="32933">MKTTAKANLIKSNVGIKVRPVVLIKEKLARSRLLLQLESCQRPMMDVVNELLLPITRQGHYALSNVSLSVHHQALIPELEHAWFLLSYNRVELGWWSIDKCTLDQLASSYYGCYSTAMVSPLRSPSQSEFRLVKRLMLAAIATLPITEIDISKLELELVMSKTPITAPVCCELSFPAAHFGPAIKFYMAEHLLELMAEQPSQYQADPELAHKLAQRLKQIPVKTLLELGRQSMPVTSLQSLAVGDVLPMNLHSRCPVTVGKRPLFYATVHTHEGQLVAKLTQELFLHEEQFNG</sequence>
<evidence type="ECO:0000259" key="1">
    <source>
        <dbReference type="Pfam" id="PF01052"/>
    </source>
</evidence>
<name>A0A9X1ZDW4_9GAMM</name>
<organism evidence="2 3">
    <name type="scientific">Shewanella pneumatophori</name>
    <dbReference type="NCBI Taxonomy" id="314092"/>
    <lineage>
        <taxon>Bacteria</taxon>
        <taxon>Pseudomonadati</taxon>
        <taxon>Pseudomonadota</taxon>
        <taxon>Gammaproteobacteria</taxon>
        <taxon>Alteromonadales</taxon>
        <taxon>Shewanellaceae</taxon>
        <taxon>Shewanella</taxon>
    </lineage>
</organism>
<dbReference type="InterPro" id="IPR001543">
    <property type="entry name" value="FliN-like_C"/>
</dbReference>
<dbReference type="EMBL" id="JAKILB010000015">
    <property type="protein sequence ID" value="MCL1140474.1"/>
    <property type="molecule type" value="Genomic_DNA"/>
</dbReference>
<dbReference type="Gene3D" id="2.30.330.10">
    <property type="entry name" value="SpoA-like"/>
    <property type="match status" value="1"/>
</dbReference>
<keyword evidence="3" id="KW-1185">Reference proteome</keyword>
<dbReference type="PANTHER" id="PTHR30034:SF6">
    <property type="entry name" value="YOP PROTEINS TRANSLOCATION PROTEIN Q"/>
    <property type="match status" value="1"/>
</dbReference>
<evidence type="ECO:0000313" key="2">
    <source>
        <dbReference type="EMBL" id="MCL1140474.1"/>
    </source>
</evidence>
<comment type="caution">
    <text evidence="2">The sequence shown here is derived from an EMBL/GenBank/DDBJ whole genome shotgun (WGS) entry which is preliminary data.</text>
</comment>
<evidence type="ECO:0000313" key="3">
    <source>
        <dbReference type="Proteomes" id="UP001139293"/>
    </source>
</evidence>
<keyword evidence="2" id="KW-0282">Flagellum</keyword>
<reference evidence="2" key="1">
    <citation type="submission" date="2022-01" db="EMBL/GenBank/DDBJ databases">
        <title>Whole genome-based taxonomy of the Shewanellaceae.</title>
        <authorList>
            <person name="Martin-Rodriguez A.J."/>
        </authorList>
    </citation>
    <scope>NUCLEOTIDE SEQUENCE</scope>
    <source>
        <strain evidence="2">KCTC 23973</strain>
    </source>
</reference>
<protein>
    <submittedName>
        <fullName evidence="2">FliM/FliN family flagellar motor switch protein</fullName>
    </submittedName>
</protein>
<dbReference type="GO" id="GO:0050918">
    <property type="term" value="P:positive chemotaxis"/>
    <property type="evidence" value="ECO:0007669"/>
    <property type="project" value="TreeGrafter"/>
</dbReference>
<dbReference type="Proteomes" id="UP001139293">
    <property type="component" value="Unassembled WGS sequence"/>
</dbReference>
<proteinExistence type="predicted"/>
<dbReference type="AlphaFoldDB" id="A0A9X1ZDW4"/>
<gene>
    <name evidence="2" type="ORF">L2740_18225</name>
</gene>
<dbReference type="GO" id="GO:0071978">
    <property type="term" value="P:bacterial-type flagellum-dependent swarming motility"/>
    <property type="evidence" value="ECO:0007669"/>
    <property type="project" value="TreeGrafter"/>
</dbReference>